<evidence type="ECO:0000313" key="8">
    <source>
        <dbReference type="EMBL" id="KAG7196053.1"/>
    </source>
</evidence>
<name>A0A9P8AKP9_9ASCO</name>
<keyword evidence="2 4" id="KW-0863">Zinc-finger</keyword>
<dbReference type="PANTHER" id="PTHR15375:SF26">
    <property type="entry name" value="PROTEIN CHIFFON"/>
    <property type="match status" value="1"/>
</dbReference>
<protein>
    <recommendedName>
        <fullName evidence="7">DBF4-type domain-containing protein</fullName>
    </recommendedName>
</protein>
<sequence length="582" mass="67016">MAPGSHHTTTYNEPENQLMPVLANTTNRLPLQETSGNIRSPVHKRKFTEEEPTSTEGGGVDSSNSLQQPPAKLHGTRLRLEVVKRNLQPEKRPQESQDQHQHQHQLHQNHEQEHSKGKSRLQGADLYHWQQQWKRIMKESVVYFDGVADLKSHLVEEAEYKRAYKALKEIGCTITPFYDGSVTIIVSRRLYSQSKAYSQSDIFYYASKLKAKVWDYTKVFRFLKNLGVLDERLNHSLNESKPRLSSLLKEEKIFGSTDKDPNAKREDFHYLDKNFLFVYDLSQQVRPIAVREWVPGASYPTIYLTLDGKCPFIPDTLENSERKRLRRQQRFEAAKEYRLILKRASEEIVSHSKKLFNSPSKSNNDDERGMKNLKNKLSEEENEMQIDTTTVDDYDNNNENDHSTTREYITAQDEEESSNKVAELLSLRRPPALVRNSSCVQPSQRFFDVAASGFNGASNAMSFSMDSTLNSAANQGGNGLGPTMSQVSSRNFNNLKRRIVIKRQQLEKKQAQLDSSERDSKPGYCENCRVKYDCFADHIKSNRHRNFACDDRNFKDIDKLIRILNENKSLGQVVSNGDFNYA</sequence>
<dbReference type="InterPro" id="IPR013939">
    <property type="entry name" value="Regulatory_Dfp1/Him1"/>
</dbReference>
<dbReference type="Pfam" id="PF22437">
    <property type="entry name" value="DBF4_BRCT"/>
    <property type="match status" value="1"/>
</dbReference>
<keyword evidence="5" id="KW-0175">Coiled coil</keyword>
<dbReference type="InterPro" id="IPR006572">
    <property type="entry name" value="Znf_DBF"/>
</dbReference>
<dbReference type="GeneID" id="66113436"/>
<dbReference type="RefSeq" id="XP_043051598.1">
    <property type="nucleotide sequence ID" value="XM_043190921.1"/>
</dbReference>
<dbReference type="Pfam" id="PF07535">
    <property type="entry name" value="zf-DBF"/>
    <property type="match status" value="1"/>
</dbReference>
<feature type="region of interest" description="Disordered" evidence="6">
    <location>
        <begin position="376"/>
        <end position="402"/>
    </location>
</feature>
<dbReference type="PANTHER" id="PTHR15375">
    <property type="entry name" value="ACTIVATOR OF S-PHASE KINASE-RELATED"/>
    <property type="match status" value="1"/>
</dbReference>
<comment type="caution">
    <text evidence="8">The sequence shown here is derived from an EMBL/GenBank/DDBJ whole genome shotgun (WGS) entry which is preliminary data.</text>
</comment>
<feature type="region of interest" description="Disordered" evidence="6">
    <location>
        <begin position="89"/>
        <end position="121"/>
    </location>
</feature>
<dbReference type="OrthoDB" id="21380at2759"/>
<keyword evidence="1" id="KW-0479">Metal-binding</keyword>
<evidence type="ECO:0000256" key="3">
    <source>
        <dbReference type="ARBA" id="ARBA00022833"/>
    </source>
</evidence>
<dbReference type="PROSITE" id="PS51265">
    <property type="entry name" value="ZF_DBF4"/>
    <property type="match status" value="1"/>
</dbReference>
<dbReference type="GO" id="GO:0003676">
    <property type="term" value="F:nucleic acid binding"/>
    <property type="evidence" value="ECO:0007669"/>
    <property type="project" value="InterPro"/>
</dbReference>
<evidence type="ECO:0000256" key="1">
    <source>
        <dbReference type="ARBA" id="ARBA00022723"/>
    </source>
</evidence>
<reference evidence="8" key="1">
    <citation type="submission" date="2021-03" db="EMBL/GenBank/DDBJ databases">
        <authorList>
            <person name="Palmer J.M."/>
        </authorList>
    </citation>
    <scope>NUCLEOTIDE SEQUENCE</scope>
    <source>
        <strain evidence="8">ARV_011</strain>
    </source>
</reference>
<dbReference type="InterPro" id="IPR038545">
    <property type="entry name" value="Znf_DBF_sf"/>
</dbReference>
<dbReference type="GO" id="GO:0031431">
    <property type="term" value="C:Dbf4-dependent protein kinase complex"/>
    <property type="evidence" value="ECO:0007669"/>
    <property type="project" value="TreeGrafter"/>
</dbReference>
<dbReference type="GO" id="GO:1901987">
    <property type="term" value="P:regulation of cell cycle phase transition"/>
    <property type="evidence" value="ECO:0007669"/>
    <property type="project" value="TreeGrafter"/>
</dbReference>
<feature type="compositionally biased region" description="Acidic residues" evidence="6">
    <location>
        <begin position="380"/>
        <end position="398"/>
    </location>
</feature>
<dbReference type="InterPro" id="IPR051590">
    <property type="entry name" value="Replication_Regulatory_Kinase"/>
</dbReference>
<dbReference type="EMBL" id="JAHMUF010000001">
    <property type="protein sequence ID" value="KAG7196053.1"/>
    <property type="molecule type" value="Genomic_DNA"/>
</dbReference>
<evidence type="ECO:0000256" key="5">
    <source>
        <dbReference type="SAM" id="Coils"/>
    </source>
</evidence>
<dbReference type="AlphaFoldDB" id="A0A9P8AKP9"/>
<keyword evidence="9" id="KW-1185">Reference proteome</keyword>
<feature type="compositionally biased region" description="Basic and acidic residues" evidence="6">
    <location>
        <begin position="89"/>
        <end position="101"/>
    </location>
</feature>
<evidence type="ECO:0000313" key="9">
    <source>
        <dbReference type="Proteomes" id="UP000790833"/>
    </source>
</evidence>
<dbReference type="InterPro" id="IPR036420">
    <property type="entry name" value="BRCT_dom_sf"/>
</dbReference>
<evidence type="ECO:0000256" key="4">
    <source>
        <dbReference type="PROSITE-ProRule" id="PRU00600"/>
    </source>
</evidence>
<dbReference type="GO" id="GO:0010571">
    <property type="term" value="P:positive regulation of nuclear cell cycle DNA replication"/>
    <property type="evidence" value="ECO:0007669"/>
    <property type="project" value="TreeGrafter"/>
</dbReference>
<dbReference type="Pfam" id="PF08630">
    <property type="entry name" value="Dfp1_Him1_M"/>
    <property type="match status" value="1"/>
</dbReference>
<dbReference type="Gene3D" id="6.10.250.3410">
    <property type="entry name" value="DBF zinc finger"/>
    <property type="match status" value="1"/>
</dbReference>
<dbReference type="Proteomes" id="UP000790833">
    <property type="component" value="Unassembled WGS sequence"/>
</dbReference>
<feature type="domain" description="DBF4-type" evidence="7">
    <location>
        <begin position="518"/>
        <end position="567"/>
    </location>
</feature>
<dbReference type="GO" id="GO:0043539">
    <property type="term" value="F:protein serine/threonine kinase activator activity"/>
    <property type="evidence" value="ECO:0007669"/>
    <property type="project" value="TreeGrafter"/>
</dbReference>
<gene>
    <name evidence="8" type="ORF">KQ657_000062</name>
</gene>
<dbReference type="InterPro" id="IPR055116">
    <property type="entry name" value="DBF4_BRCT"/>
</dbReference>
<proteinExistence type="predicted"/>
<evidence type="ECO:0000259" key="7">
    <source>
        <dbReference type="PROSITE" id="PS51265"/>
    </source>
</evidence>
<dbReference type="GO" id="GO:0008270">
    <property type="term" value="F:zinc ion binding"/>
    <property type="evidence" value="ECO:0007669"/>
    <property type="project" value="UniProtKB-KW"/>
</dbReference>
<organism evidence="8 9">
    <name type="scientific">Scheffersomyces spartinae</name>
    <dbReference type="NCBI Taxonomy" id="45513"/>
    <lineage>
        <taxon>Eukaryota</taxon>
        <taxon>Fungi</taxon>
        <taxon>Dikarya</taxon>
        <taxon>Ascomycota</taxon>
        <taxon>Saccharomycotina</taxon>
        <taxon>Pichiomycetes</taxon>
        <taxon>Debaryomycetaceae</taxon>
        <taxon>Scheffersomyces</taxon>
    </lineage>
</organism>
<evidence type="ECO:0000256" key="2">
    <source>
        <dbReference type="ARBA" id="ARBA00022771"/>
    </source>
</evidence>
<feature type="region of interest" description="Disordered" evidence="6">
    <location>
        <begin position="31"/>
        <end position="77"/>
    </location>
</feature>
<evidence type="ECO:0000256" key="6">
    <source>
        <dbReference type="SAM" id="MobiDB-lite"/>
    </source>
</evidence>
<dbReference type="Gene3D" id="3.40.50.10190">
    <property type="entry name" value="BRCT domain"/>
    <property type="match status" value="1"/>
</dbReference>
<feature type="coiled-coil region" evidence="5">
    <location>
        <begin position="492"/>
        <end position="519"/>
    </location>
</feature>
<keyword evidence="3" id="KW-0862">Zinc</keyword>
<accession>A0A9P8AKP9</accession>
<dbReference type="SMART" id="SM00586">
    <property type="entry name" value="ZnF_DBF"/>
    <property type="match status" value="1"/>
</dbReference>
<dbReference type="FunFam" id="6.10.250.3410:FF:000001">
    <property type="entry name" value="Protein DBF4 homolog A"/>
    <property type="match status" value="1"/>
</dbReference>